<dbReference type="EMBL" id="JAHQZT010000034">
    <property type="protein sequence ID" value="MBV0934730.1"/>
    <property type="molecule type" value="Genomic_DNA"/>
</dbReference>
<evidence type="ECO:0000313" key="3">
    <source>
        <dbReference type="EMBL" id="MBV0934730.1"/>
    </source>
</evidence>
<sequence length="384" mass="42183">MGYKKRNSTLLKERMRGKWLAAFSTIAGHKLGPAIDKLGDNVTCPIDGDIEGFRLFKDANDTGGGWKQNQQRAGAYPDGITLLMHVLDRPFTEVFDQLVEWLEGPGQKAGSALYDANDRPTPNIPRRSRKKAEDMAALREWLNNIWKHSTNLLDLQAAVARKYLTERHIYDAAVNASDVRFNPSLGYRNSEKELVGRYPCITALVRDNQGLPVAIHRTFLTKEGKKLRLAGTGPSRKQTPSVSDTQGRVICLAEPESGVLGLAEGLETALAVMQGTGYPVWSCLSASMMPQFVPPAGVHTLIIFVDVDRSGAGQEAAQALRENLREQGIRVIFQVPLLKRDPSRKSVDWADQLDADLTTGSNGMQVAKTAFVNAMHFGADRAAS</sequence>
<protein>
    <submittedName>
        <fullName evidence="3">Toprim domain-containing protein</fullName>
    </submittedName>
</protein>
<dbReference type="InterPro" id="IPR055570">
    <property type="entry name" value="DUF7146"/>
</dbReference>
<reference evidence="3 4" key="1">
    <citation type="submission" date="2021-06" db="EMBL/GenBank/DDBJ databases">
        <title>Bacterium isolated from marine sediment.</title>
        <authorList>
            <person name="Zhu K.-L."/>
            <person name="Du Z.-J."/>
            <person name="Liang Q.-Y."/>
        </authorList>
    </citation>
    <scope>NUCLEOTIDE SEQUENCE [LARGE SCALE GENOMIC DNA]</scope>
    <source>
        <strain evidence="3 4">A346</strain>
    </source>
</reference>
<evidence type="ECO:0000259" key="1">
    <source>
        <dbReference type="Pfam" id="PF13362"/>
    </source>
</evidence>
<feature type="domain" description="DUF7146" evidence="2">
    <location>
        <begin position="138"/>
        <end position="237"/>
    </location>
</feature>
<dbReference type="CDD" id="cd01029">
    <property type="entry name" value="TOPRIM_primases"/>
    <property type="match status" value="1"/>
</dbReference>
<evidence type="ECO:0000259" key="2">
    <source>
        <dbReference type="Pfam" id="PF23639"/>
    </source>
</evidence>
<comment type="caution">
    <text evidence="3">The sequence shown here is derived from an EMBL/GenBank/DDBJ whole genome shotgun (WGS) entry which is preliminary data.</text>
</comment>
<dbReference type="InterPro" id="IPR006171">
    <property type="entry name" value="TOPRIM_dom"/>
</dbReference>
<accession>A0ABS6MEJ4</accession>
<evidence type="ECO:0000313" key="4">
    <source>
        <dbReference type="Proteomes" id="UP000755551"/>
    </source>
</evidence>
<feature type="domain" description="Toprim" evidence="1">
    <location>
        <begin position="260"/>
        <end position="354"/>
    </location>
</feature>
<proteinExistence type="predicted"/>
<dbReference type="RefSeq" id="WP_217336131.1">
    <property type="nucleotide sequence ID" value="NZ_JAHQZT010000034.1"/>
</dbReference>
<gene>
    <name evidence="3" type="ORF">KTN04_15435</name>
</gene>
<keyword evidence="4" id="KW-1185">Reference proteome</keyword>
<dbReference type="InterPro" id="IPR034154">
    <property type="entry name" value="TOPRIM_DnaG/twinkle"/>
</dbReference>
<name>A0ABS6MEJ4_9GAMM</name>
<dbReference type="Pfam" id="PF23639">
    <property type="entry name" value="DUF7146"/>
    <property type="match status" value="1"/>
</dbReference>
<dbReference type="Proteomes" id="UP000755551">
    <property type="component" value="Unassembled WGS sequence"/>
</dbReference>
<dbReference type="Pfam" id="PF13362">
    <property type="entry name" value="Toprim_3"/>
    <property type="match status" value="1"/>
</dbReference>
<organism evidence="3 4">
    <name type="scientific">Marinobacterium weihaiense</name>
    <dbReference type="NCBI Taxonomy" id="2851016"/>
    <lineage>
        <taxon>Bacteria</taxon>
        <taxon>Pseudomonadati</taxon>
        <taxon>Pseudomonadota</taxon>
        <taxon>Gammaproteobacteria</taxon>
        <taxon>Oceanospirillales</taxon>
        <taxon>Oceanospirillaceae</taxon>
        <taxon>Marinobacterium</taxon>
    </lineage>
</organism>